<gene>
    <name evidence="3" type="ORF">GGQ99_000174</name>
</gene>
<dbReference type="EMBL" id="JACHOT010000001">
    <property type="protein sequence ID" value="MBB4648452.1"/>
    <property type="molecule type" value="Genomic_DNA"/>
</dbReference>
<name>A0ABR6KVA1_9HYPH</name>
<dbReference type="InterPro" id="IPR007349">
    <property type="entry name" value="DUF418"/>
</dbReference>
<feature type="transmembrane region" description="Helical" evidence="1">
    <location>
        <begin position="105"/>
        <end position="133"/>
    </location>
</feature>
<keyword evidence="4" id="KW-1185">Reference proteome</keyword>
<evidence type="ECO:0000256" key="1">
    <source>
        <dbReference type="SAM" id="Phobius"/>
    </source>
</evidence>
<reference evidence="3 4" key="1">
    <citation type="submission" date="2020-08" db="EMBL/GenBank/DDBJ databases">
        <title>Genomic Encyclopedia of Type Strains, Phase IV (KMG-IV): sequencing the most valuable type-strain genomes for metagenomic binning, comparative biology and taxonomic classification.</title>
        <authorList>
            <person name="Goeker M."/>
        </authorList>
    </citation>
    <scope>NUCLEOTIDE SEQUENCE [LARGE SCALE GENOMIC DNA]</scope>
    <source>
        <strain evidence="3 4">DSM 7050</strain>
    </source>
</reference>
<accession>A0ABR6KVA1</accession>
<dbReference type="Proteomes" id="UP000539538">
    <property type="component" value="Unassembled WGS sequence"/>
</dbReference>
<evidence type="ECO:0000313" key="4">
    <source>
        <dbReference type="Proteomes" id="UP000539538"/>
    </source>
</evidence>
<feature type="transmembrane region" description="Helical" evidence="1">
    <location>
        <begin position="205"/>
        <end position="226"/>
    </location>
</feature>
<dbReference type="Pfam" id="PF04235">
    <property type="entry name" value="DUF418"/>
    <property type="match status" value="1"/>
</dbReference>
<feature type="transmembrane region" description="Helical" evidence="1">
    <location>
        <begin position="346"/>
        <end position="367"/>
    </location>
</feature>
<feature type="transmembrane region" description="Helical" evidence="1">
    <location>
        <begin position="145"/>
        <end position="166"/>
    </location>
</feature>
<keyword evidence="1" id="KW-1133">Transmembrane helix</keyword>
<protein>
    <recommendedName>
        <fullName evidence="2">DUF418 domain-containing protein</fullName>
    </recommendedName>
</protein>
<feature type="transmembrane region" description="Helical" evidence="1">
    <location>
        <begin position="246"/>
        <end position="263"/>
    </location>
</feature>
<dbReference type="PANTHER" id="PTHR30590">
    <property type="entry name" value="INNER MEMBRANE PROTEIN"/>
    <property type="match status" value="1"/>
</dbReference>
<evidence type="ECO:0000259" key="2">
    <source>
        <dbReference type="Pfam" id="PF04235"/>
    </source>
</evidence>
<organism evidence="3 4">
    <name type="scientific">Aminobacter niigataensis</name>
    <dbReference type="NCBI Taxonomy" id="83265"/>
    <lineage>
        <taxon>Bacteria</taxon>
        <taxon>Pseudomonadati</taxon>
        <taxon>Pseudomonadota</taxon>
        <taxon>Alphaproteobacteria</taxon>
        <taxon>Hyphomicrobiales</taxon>
        <taxon>Phyllobacteriaceae</taxon>
        <taxon>Aminobacter</taxon>
    </lineage>
</organism>
<comment type="caution">
    <text evidence="3">The sequence shown here is derived from an EMBL/GenBank/DDBJ whole genome shotgun (WGS) entry which is preliminary data.</text>
</comment>
<evidence type="ECO:0000313" key="3">
    <source>
        <dbReference type="EMBL" id="MBB4648452.1"/>
    </source>
</evidence>
<proteinExistence type="predicted"/>
<feature type="transmembrane region" description="Helical" evidence="1">
    <location>
        <begin position="321"/>
        <end position="340"/>
    </location>
</feature>
<feature type="transmembrane region" description="Helical" evidence="1">
    <location>
        <begin position="68"/>
        <end position="85"/>
    </location>
</feature>
<feature type="domain" description="DUF418" evidence="2">
    <location>
        <begin position="227"/>
        <end position="384"/>
    </location>
</feature>
<sequence length="399" mass="43250">MTAKSVQQERITNVDALRGFALLGILVVNITAFSSPYYGLGVADPAFAAPLDQAVRFVVAFLFETKFYLLFSFLFGYSFTLQMASAERAGEAFVPRLLRRQAGLWAIGLAHAVLLFHGDILTTYAVLGMVLLVLRNIEEKTALRLAFWLVVVTALGWAALGALATLDPMPLDAAALLAEGEAAKSAYLATPGSVIAQHLAELSNVWVVIGLMQGPCALAMFLVGLVAGKRQLFVQLDDYQPLLRRLLAAGMTVGLAGAAFYGWTSVYGIGTGWELPGLAVGLLTAPLLTGAYVALAMLAFQRFRRLPEMLAPAGRMALSNYLFQSLVCSVLFYAYGLRLMGEVPPLGAQLIAVAIFAGQLALSRWWMGRFAYGPLEWLLRAVTVAAWPRWRRDAAPVRQ</sequence>
<dbReference type="InterPro" id="IPR052529">
    <property type="entry name" value="Bact_Transport_Assoc"/>
</dbReference>
<keyword evidence="1" id="KW-0812">Transmembrane</keyword>
<dbReference type="PANTHER" id="PTHR30590:SF2">
    <property type="entry name" value="INNER MEMBRANE PROTEIN"/>
    <property type="match status" value="1"/>
</dbReference>
<dbReference type="RefSeq" id="WP_183260014.1">
    <property type="nucleotide sequence ID" value="NZ_BAAAVZ010000008.1"/>
</dbReference>
<feature type="transmembrane region" description="Helical" evidence="1">
    <location>
        <begin position="275"/>
        <end position="300"/>
    </location>
</feature>
<keyword evidence="1" id="KW-0472">Membrane</keyword>
<feature type="transmembrane region" description="Helical" evidence="1">
    <location>
        <begin position="20"/>
        <end position="40"/>
    </location>
</feature>